<dbReference type="Proteomes" id="UP001172159">
    <property type="component" value="Unassembled WGS sequence"/>
</dbReference>
<comment type="caution">
    <text evidence="1">The sequence shown here is derived from an EMBL/GenBank/DDBJ whole genome shotgun (WGS) entry which is preliminary data.</text>
</comment>
<accession>A0AA40K709</accession>
<dbReference type="EMBL" id="JAUKTV010000001">
    <property type="protein sequence ID" value="KAK0748363.1"/>
    <property type="molecule type" value="Genomic_DNA"/>
</dbReference>
<name>A0AA40K709_9PEZI</name>
<evidence type="ECO:0000313" key="2">
    <source>
        <dbReference type="Proteomes" id="UP001172159"/>
    </source>
</evidence>
<gene>
    <name evidence="1" type="ORF">B0T21DRAFT_356408</name>
</gene>
<dbReference type="AlphaFoldDB" id="A0AA40K709"/>
<reference evidence="1" key="1">
    <citation type="submission" date="2023-06" db="EMBL/GenBank/DDBJ databases">
        <title>Genome-scale phylogeny and comparative genomics of the fungal order Sordariales.</title>
        <authorList>
            <consortium name="Lawrence Berkeley National Laboratory"/>
            <person name="Hensen N."/>
            <person name="Bonometti L."/>
            <person name="Westerberg I."/>
            <person name="Brannstrom I.O."/>
            <person name="Guillou S."/>
            <person name="Cros-Aarteil S."/>
            <person name="Calhoun S."/>
            <person name="Haridas S."/>
            <person name="Kuo A."/>
            <person name="Mondo S."/>
            <person name="Pangilinan J."/>
            <person name="Riley R."/>
            <person name="Labutti K."/>
            <person name="Andreopoulos B."/>
            <person name="Lipzen A."/>
            <person name="Chen C."/>
            <person name="Yanf M."/>
            <person name="Daum C."/>
            <person name="Ng V."/>
            <person name="Clum A."/>
            <person name="Steindorff A."/>
            <person name="Ohm R."/>
            <person name="Martin F."/>
            <person name="Silar P."/>
            <person name="Natvig D."/>
            <person name="Lalanne C."/>
            <person name="Gautier V."/>
            <person name="Ament-Velasquez S.L."/>
            <person name="Kruys A."/>
            <person name="Hutchinson M.I."/>
            <person name="Powell A.J."/>
            <person name="Barry K."/>
            <person name="Miller A.N."/>
            <person name="Grigoriev I.V."/>
            <person name="Debuchy R."/>
            <person name="Gladieux P."/>
            <person name="Thoren M.H."/>
            <person name="Johannesson H."/>
        </authorList>
    </citation>
    <scope>NUCLEOTIDE SEQUENCE</scope>
    <source>
        <strain evidence="1">CBS 540.89</strain>
    </source>
</reference>
<organism evidence="1 2">
    <name type="scientific">Apiosordaria backusii</name>
    <dbReference type="NCBI Taxonomy" id="314023"/>
    <lineage>
        <taxon>Eukaryota</taxon>
        <taxon>Fungi</taxon>
        <taxon>Dikarya</taxon>
        <taxon>Ascomycota</taxon>
        <taxon>Pezizomycotina</taxon>
        <taxon>Sordariomycetes</taxon>
        <taxon>Sordariomycetidae</taxon>
        <taxon>Sordariales</taxon>
        <taxon>Lasiosphaeriaceae</taxon>
        <taxon>Apiosordaria</taxon>
    </lineage>
</organism>
<sequence>MLMSHLKVMIQARREKRQYRCELRDAYRVVCASTVQRDVDNLFENRMMLSSHSALSWNFLGAKAGISRKSQELPATWVTVILPLTSTTLQDQTLIVLVA</sequence>
<proteinExistence type="predicted"/>
<keyword evidence="2" id="KW-1185">Reference proteome</keyword>
<protein>
    <submittedName>
        <fullName evidence="1">Uncharacterized protein</fullName>
    </submittedName>
</protein>
<evidence type="ECO:0000313" key="1">
    <source>
        <dbReference type="EMBL" id="KAK0748363.1"/>
    </source>
</evidence>